<proteinExistence type="predicted"/>
<feature type="region of interest" description="Disordered" evidence="1">
    <location>
        <begin position="340"/>
        <end position="392"/>
    </location>
</feature>
<feature type="region of interest" description="Disordered" evidence="1">
    <location>
        <begin position="66"/>
        <end position="252"/>
    </location>
</feature>
<dbReference type="EMBL" id="JBCAWK010000009">
    <property type="protein sequence ID" value="KAK8849778.1"/>
    <property type="molecule type" value="Genomic_DNA"/>
</dbReference>
<feature type="compositionally biased region" description="Acidic residues" evidence="1">
    <location>
        <begin position="351"/>
        <end position="362"/>
    </location>
</feature>
<reference evidence="2 3" key="1">
    <citation type="journal article" date="2024" name="bioRxiv">
        <title>Comparative genomics of Cryptococcus and Kwoniella reveals pathogenesis evolution and contrasting karyotype dynamics via intercentromeric recombination or chromosome fusion.</title>
        <authorList>
            <person name="Coelho M.A."/>
            <person name="David-Palma M."/>
            <person name="Shea T."/>
            <person name="Bowers K."/>
            <person name="McGinley-Smith S."/>
            <person name="Mohammad A.W."/>
            <person name="Gnirke A."/>
            <person name="Yurkov A.M."/>
            <person name="Nowrousian M."/>
            <person name="Sun S."/>
            <person name="Cuomo C.A."/>
            <person name="Heitman J."/>
        </authorList>
    </citation>
    <scope>NUCLEOTIDE SEQUENCE [LARGE SCALE GENOMIC DNA]</scope>
    <source>
        <strain evidence="2 3">CBS 13917</strain>
    </source>
</reference>
<feature type="compositionally biased region" description="Acidic residues" evidence="1">
    <location>
        <begin position="265"/>
        <end position="285"/>
    </location>
</feature>
<feature type="compositionally biased region" description="Polar residues" evidence="1">
    <location>
        <begin position="374"/>
        <end position="389"/>
    </location>
</feature>
<dbReference type="GeneID" id="92182372"/>
<evidence type="ECO:0000313" key="3">
    <source>
        <dbReference type="Proteomes" id="UP001388673"/>
    </source>
</evidence>
<feature type="region of interest" description="Disordered" evidence="1">
    <location>
        <begin position="265"/>
        <end position="292"/>
    </location>
</feature>
<dbReference type="KEGG" id="kne:92182372"/>
<keyword evidence="3" id="KW-1185">Reference proteome</keyword>
<comment type="caution">
    <text evidence="2">The sequence shown here is derived from an EMBL/GenBank/DDBJ whole genome shotgun (WGS) entry which is preliminary data.</text>
</comment>
<accession>A0AAW0Z048</accession>
<dbReference type="RefSeq" id="XP_066801666.1">
    <property type="nucleotide sequence ID" value="XM_066948207.1"/>
</dbReference>
<feature type="region of interest" description="Disordered" evidence="1">
    <location>
        <begin position="455"/>
        <end position="515"/>
    </location>
</feature>
<organism evidence="2 3">
    <name type="scientific">Kwoniella newhampshirensis</name>
    <dbReference type="NCBI Taxonomy" id="1651941"/>
    <lineage>
        <taxon>Eukaryota</taxon>
        <taxon>Fungi</taxon>
        <taxon>Dikarya</taxon>
        <taxon>Basidiomycota</taxon>
        <taxon>Agaricomycotina</taxon>
        <taxon>Tremellomycetes</taxon>
        <taxon>Tremellales</taxon>
        <taxon>Cryptococcaceae</taxon>
        <taxon>Kwoniella</taxon>
    </lineage>
</organism>
<feature type="compositionally biased region" description="Acidic residues" evidence="1">
    <location>
        <begin position="117"/>
        <end position="132"/>
    </location>
</feature>
<dbReference type="AlphaFoldDB" id="A0AAW0Z048"/>
<evidence type="ECO:0000256" key="1">
    <source>
        <dbReference type="SAM" id="MobiDB-lite"/>
    </source>
</evidence>
<gene>
    <name evidence="2" type="ORF">IAR55_005114</name>
</gene>
<feature type="compositionally biased region" description="Gly residues" evidence="1">
    <location>
        <begin position="460"/>
        <end position="470"/>
    </location>
</feature>
<feature type="region of interest" description="Disordered" evidence="1">
    <location>
        <begin position="1"/>
        <end position="24"/>
    </location>
</feature>
<sequence length="572" mass="61502">MENQAPFDASTVPLPSSRTSSPRSTVFLTPVSEIGTKVALAEDTYTERHTTQTESSQAGIVMKSRAAARQSELGETPTNTLHRLGGVGLDLPTGHETGLVTNDDEDISIYENKFDDGDFDGGDFDDEDEDDSSPQLPADTDAIDPTNIVLPLTPDRHSAPRNASTPPQPPSQTTKTTKHILANRRPLGWISSLSNPRILSDHPPNLSPKGGLTPPRSISIASGRPRPRISSVHSQGGSTGGSGRGRRVSGAMQYAFASRSSLDAALDEPYCDDEDQTGQEQDDAVEGDRSTEYLTREEEQQVRYEVGSSQDQDEVWMAYVRQQLGALFPDFFPAEPNELVQASPRARDQAVDEDDEEGDQDDTALFQGRALAHTPSNTDGGPVIQTPTRTAHDHPSTILLTTTSSSTTEDSPLFSPSQNHRNTVVGATTVPNVRNEIGELRDEIERLRSVVGGLAEGMRGASGPGSGPGAGKRPVDRASLEVDMSDGTVGKETKGVTGNSAIDDDQSPETSGKTDSLLSSIIRALDQKINKTDTLRSDDLVFSPQNLSRLLASVERLNLTHLMDEPPTTVME</sequence>
<evidence type="ECO:0000313" key="2">
    <source>
        <dbReference type="EMBL" id="KAK8849778.1"/>
    </source>
</evidence>
<name>A0AAW0Z048_9TREE</name>
<dbReference type="Proteomes" id="UP001388673">
    <property type="component" value="Unassembled WGS sequence"/>
</dbReference>
<protein>
    <submittedName>
        <fullName evidence="2">Uncharacterized protein</fullName>
    </submittedName>
</protein>
<feature type="compositionally biased region" description="Low complexity" evidence="1">
    <location>
        <begin position="10"/>
        <end position="24"/>
    </location>
</feature>